<evidence type="ECO:0000313" key="2">
    <source>
        <dbReference type="EMBL" id="PAX07642.1"/>
    </source>
</evidence>
<dbReference type="RefSeq" id="WP_095997884.1">
    <property type="nucleotide sequence ID" value="NZ_NSLI01000003.1"/>
</dbReference>
<feature type="compositionally biased region" description="Basic and acidic residues" evidence="1">
    <location>
        <begin position="53"/>
        <end position="62"/>
    </location>
</feature>
<name>A0A2A2SEN4_9SPHN</name>
<comment type="caution">
    <text evidence="2">The sequence shown here is derived from an EMBL/GenBank/DDBJ whole genome shotgun (WGS) entry which is preliminary data.</text>
</comment>
<evidence type="ECO:0000313" key="3">
    <source>
        <dbReference type="Proteomes" id="UP000218151"/>
    </source>
</evidence>
<protein>
    <submittedName>
        <fullName evidence="2">Uncharacterized protein</fullName>
    </submittedName>
</protein>
<keyword evidence="3" id="KW-1185">Reference proteome</keyword>
<feature type="region of interest" description="Disordered" evidence="1">
    <location>
        <begin position="14"/>
        <end position="38"/>
    </location>
</feature>
<dbReference type="Proteomes" id="UP000218151">
    <property type="component" value="Unassembled WGS sequence"/>
</dbReference>
<dbReference type="EMBL" id="NSLI01000003">
    <property type="protein sequence ID" value="PAX07642.1"/>
    <property type="molecule type" value="Genomic_DNA"/>
</dbReference>
<organism evidence="2 3">
    <name type="scientific">Sphingomonas lenta</name>
    <dbReference type="NCBI Taxonomy" id="1141887"/>
    <lineage>
        <taxon>Bacteria</taxon>
        <taxon>Pseudomonadati</taxon>
        <taxon>Pseudomonadota</taxon>
        <taxon>Alphaproteobacteria</taxon>
        <taxon>Sphingomonadales</taxon>
        <taxon>Sphingomonadaceae</taxon>
        <taxon>Sphingomonas</taxon>
    </lineage>
</organism>
<evidence type="ECO:0000256" key="1">
    <source>
        <dbReference type="SAM" id="MobiDB-lite"/>
    </source>
</evidence>
<gene>
    <name evidence="2" type="ORF">CKY28_08310</name>
</gene>
<sequence length="76" mass="8497">MELIAAMLMVAGQTAATPAEPKPVEPKKVCRRETSTSSRLDVRRVCKTRAEWDAQERAEQRNLQRQNDWGRAGSAG</sequence>
<reference evidence="3" key="1">
    <citation type="submission" date="2017-09" db="EMBL/GenBank/DDBJ databases">
        <authorList>
            <person name="Feng G."/>
            <person name="Zhu H."/>
        </authorList>
    </citation>
    <scope>NUCLEOTIDE SEQUENCE [LARGE SCALE GENOMIC DNA]</scope>
    <source>
        <strain evidence="3">1PNM-20</strain>
    </source>
</reference>
<accession>A0A2A2SEN4</accession>
<dbReference type="AlphaFoldDB" id="A0A2A2SEN4"/>
<proteinExistence type="predicted"/>
<feature type="compositionally biased region" description="Basic and acidic residues" evidence="1">
    <location>
        <begin position="22"/>
        <end position="38"/>
    </location>
</feature>
<dbReference type="OrthoDB" id="7582966at2"/>
<feature type="region of interest" description="Disordered" evidence="1">
    <location>
        <begin position="53"/>
        <end position="76"/>
    </location>
</feature>